<dbReference type="OrthoDB" id="1634538at2"/>
<name>H1D0V3_9FIRM</name>
<dbReference type="PATRIC" id="fig|742743.3.peg.1261"/>
<dbReference type="PANTHER" id="PTHR34387">
    <property type="entry name" value="SLR1258 PROTEIN"/>
    <property type="match status" value="1"/>
</dbReference>
<reference evidence="2 3" key="1">
    <citation type="submission" date="2011-11" db="EMBL/GenBank/DDBJ databases">
        <title>The Genome Sequence of Dialister succinatiphilus YIT 11850.</title>
        <authorList>
            <consortium name="The Broad Institute Genome Sequencing Platform"/>
            <person name="Earl A."/>
            <person name="Ward D."/>
            <person name="Feldgarden M."/>
            <person name="Gevers D."/>
            <person name="Morotomi M."/>
            <person name="Young S.K."/>
            <person name="Zeng Q."/>
            <person name="Gargeya S."/>
            <person name="Fitzgerald M."/>
            <person name="Haas B."/>
            <person name="Abouelleil A."/>
            <person name="Alvarado L."/>
            <person name="Arachchi H.M."/>
            <person name="Berlin A."/>
            <person name="Brown A."/>
            <person name="Chapman S.B."/>
            <person name="Dunbar C."/>
            <person name="Gearin G."/>
            <person name="Goldberg J."/>
            <person name="Griggs A."/>
            <person name="Gujja S."/>
            <person name="Heiman D."/>
            <person name="Howarth C."/>
            <person name="Lui A."/>
            <person name="MacDonald P.J.P."/>
            <person name="Montmayeur A."/>
            <person name="Murphy C."/>
            <person name="Neiman D."/>
            <person name="Pearson M."/>
            <person name="Priest M."/>
            <person name="Roberts A."/>
            <person name="Saif S."/>
            <person name="Shea T."/>
            <person name="Sisk P."/>
            <person name="Stolte C."/>
            <person name="Sykes S."/>
            <person name="Wortman J."/>
            <person name="Nusbaum C."/>
            <person name="Birren B."/>
        </authorList>
    </citation>
    <scope>NUCLEOTIDE SEQUENCE [LARGE SCALE GENOMIC DNA]</scope>
    <source>
        <strain evidence="2 3">YIT 11850</strain>
    </source>
</reference>
<evidence type="ECO:0000313" key="2">
    <source>
        <dbReference type="EMBL" id="EHO62832.1"/>
    </source>
</evidence>
<protein>
    <recommendedName>
        <fullName evidence="4">26 kDa periplasmic immunogenic protein</fullName>
    </recommendedName>
</protein>
<comment type="caution">
    <text evidence="2">The sequence shown here is derived from an EMBL/GenBank/DDBJ whole genome shotgun (WGS) entry which is preliminary data.</text>
</comment>
<keyword evidence="3" id="KW-1185">Reference proteome</keyword>
<gene>
    <name evidence="2" type="ORF">HMPREF9453_01241</name>
</gene>
<dbReference type="Gene3D" id="3.30.70.2970">
    <property type="entry name" value="Protein of unknown function (DUF541), domain 2"/>
    <property type="match status" value="1"/>
</dbReference>
<sequence length="236" mass="25390">MNKKWIAFLTAGVIAFSCMTAQAEEPARRSITVTGTSEVTAKSDMATVNVSVETSSLNVKAAVRENANAMTSVKNAVIAAGADASKIETQNYNVYPQQTYDSKGNAKTKEYRCTNTMKIVVNQLSKTGNVMDAAVEAGANRIDSVDFSVSHPEVYKDEALRKATEDAYRKAKIIAAALGRNVVNVISASDDHVNVVPYRMMNVKLAAARAENDATTPIDPGESKMQGQVTVVFEID</sequence>
<dbReference type="InterPro" id="IPR052022">
    <property type="entry name" value="26kDa_periplasmic_antigen"/>
</dbReference>
<evidence type="ECO:0008006" key="4">
    <source>
        <dbReference type="Google" id="ProtNLM"/>
    </source>
</evidence>
<dbReference type="Proteomes" id="UP000003277">
    <property type="component" value="Unassembled WGS sequence"/>
</dbReference>
<proteinExistence type="predicted"/>
<dbReference type="Gene3D" id="3.30.110.170">
    <property type="entry name" value="Protein of unknown function (DUF541), domain 1"/>
    <property type="match status" value="1"/>
</dbReference>
<dbReference type="Pfam" id="PF04402">
    <property type="entry name" value="SIMPL"/>
    <property type="match status" value="1"/>
</dbReference>
<accession>H1D0V3</accession>
<dbReference type="PANTHER" id="PTHR34387:SF2">
    <property type="entry name" value="SLR1258 PROTEIN"/>
    <property type="match status" value="1"/>
</dbReference>
<dbReference type="eggNOG" id="COG2968">
    <property type="taxonomic scope" value="Bacteria"/>
</dbReference>
<dbReference type="RefSeq" id="WP_008859735.1">
    <property type="nucleotide sequence ID" value="NZ_JH591188.1"/>
</dbReference>
<organism evidence="2 3">
    <name type="scientific">Dialister succinatiphilus YIT 11850</name>
    <dbReference type="NCBI Taxonomy" id="742743"/>
    <lineage>
        <taxon>Bacteria</taxon>
        <taxon>Bacillati</taxon>
        <taxon>Bacillota</taxon>
        <taxon>Negativicutes</taxon>
        <taxon>Veillonellales</taxon>
        <taxon>Veillonellaceae</taxon>
        <taxon>Dialister</taxon>
    </lineage>
</organism>
<dbReference type="InterPro" id="IPR007497">
    <property type="entry name" value="SIMPL/DUF541"/>
</dbReference>
<evidence type="ECO:0000313" key="3">
    <source>
        <dbReference type="Proteomes" id="UP000003277"/>
    </source>
</evidence>
<dbReference type="EMBL" id="ADLT01000043">
    <property type="protein sequence ID" value="EHO62832.1"/>
    <property type="molecule type" value="Genomic_DNA"/>
</dbReference>
<dbReference type="GO" id="GO:0006974">
    <property type="term" value="P:DNA damage response"/>
    <property type="evidence" value="ECO:0007669"/>
    <property type="project" value="TreeGrafter"/>
</dbReference>
<dbReference type="PROSITE" id="PS51257">
    <property type="entry name" value="PROKAR_LIPOPROTEIN"/>
    <property type="match status" value="1"/>
</dbReference>
<feature type="chain" id="PRO_5003548576" description="26 kDa periplasmic immunogenic protein" evidence="1">
    <location>
        <begin position="24"/>
        <end position="236"/>
    </location>
</feature>
<dbReference type="STRING" id="742743.HMPREF9453_01241"/>
<feature type="signal peptide" evidence="1">
    <location>
        <begin position="1"/>
        <end position="23"/>
    </location>
</feature>
<keyword evidence="1" id="KW-0732">Signal</keyword>
<evidence type="ECO:0000256" key="1">
    <source>
        <dbReference type="SAM" id="SignalP"/>
    </source>
</evidence>
<dbReference type="HOGENOM" id="CLU_080344_1_0_9"/>
<dbReference type="AlphaFoldDB" id="H1D0V3"/>